<dbReference type="CDD" id="cd05233">
    <property type="entry name" value="SDR_c"/>
    <property type="match status" value="1"/>
</dbReference>
<dbReference type="OrthoDB" id="1274115at2759"/>
<name>A0A2V1DXB0_9PLEO</name>
<gene>
    <name evidence="4" type="ORF">DM02DRAFT_670869</name>
</gene>
<accession>A0A2V1DXB0</accession>
<keyword evidence="5" id="KW-1185">Reference proteome</keyword>
<dbReference type="EMBL" id="KZ805349">
    <property type="protein sequence ID" value="PVI01944.1"/>
    <property type="molecule type" value="Genomic_DNA"/>
</dbReference>
<evidence type="ECO:0000313" key="5">
    <source>
        <dbReference type="Proteomes" id="UP000244855"/>
    </source>
</evidence>
<dbReference type="Proteomes" id="UP000244855">
    <property type="component" value="Unassembled WGS sequence"/>
</dbReference>
<dbReference type="Gene3D" id="3.40.50.720">
    <property type="entry name" value="NAD(P)-binding Rossmann-like Domain"/>
    <property type="match status" value="1"/>
</dbReference>
<dbReference type="STRING" id="97972.A0A2V1DXB0"/>
<dbReference type="PANTHER" id="PTHR44196:SF1">
    <property type="entry name" value="DEHYDROGENASE_REDUCTASE SDR FAMILY MEMBER 7B"/>
    <property type="match status" value="1"/>
</dbReference>
<dbReference type="GO" id="GO:0016491">
    <property type="term" value="F:oxidoreductase activity"/>
    <property type="evidence" value="ECO:0007669"/>
    <property type="project" value="UniProtKB-KW"/>
</dbReference>
<dbReference type="Pfam" id="PF00106">
    <property type="entry name" value="adh_short"/>
    <property type="match status" value="1"/>
</dbReference>
<dbReference type="GO" id="GO:0016020">
    <property type="term" value="C:membrane"/>
    <property type="evidence" value="ECO:0007669"/>
    <property type="project" value="TreeGrafter"/>
</dbReference>
<evidence type="ECO:0000256" key="2">
    <source>
        <dbReference type="ARBA" id="ARBA00023002"/>
    </source>
</evidence>
<organism evidence="4 5">
    <name type="scientific">Periconia macrospinosa</name>
    <dbReference type="NCBI Taxonomy" id="97972"/>
    <lineage>
        <taxon>Eukaryota</taxon>
        <taxon>Fungi</taxon>
        <taxon>Dikarya</taxon>
        <taxon>Ascomycota</taxon>
        <taxon>Pezizomycotina</taxon>
        <taxon>Dothideomycetes</taxon>
        <taxon>Pleosporomycetidae</taxon>
        <taxon>Pleosporales</taxon>
        <taxon>Massarineae</taxon>
        <taxon>Periconiaceae</taxon>
        <taxon>Periconia</taxon>
    </lineage>
</organism>
<dbReference type="AlphaFoldDB" id="A0A2V1DXB0"/>
<dbReference type="PRINTS" id="PR00080">
    <property type="entry name" value="SDRFAMILY"/>
</dbReference>
<protein>
    <submittedName>
        <fullName evidence="4">NAD(P)-binding protein</fullName>
    </submittedName>
</protein>
<comment type="similarity">
    <text evidence="1 3">Belongs to the short-chain dehydrogenases/reductases (SDR) family.</text>
</comment>
<dbReference type="PRINTS" id="PR00081">
    <property type="entry name" value="GDHRDH"/>
</dbReference>
<dbReference type="InterPro" id="IPR036291">
    <property type="entry name" value="NAD(P)-bd_dom_sf"/>
</dbReference>
<evidence type="ECO:0000313" key="4">
    <source>
        <dbReference type="EMBL" id="PVI01944.1"/>
    </source>
</evidence>
<reference evidence="4 5" key="1">
    <citation type="journal article" date="2018" name="Sci. Rep.">
        <title>Comparative genomics provides insights into the lifestyle and reveals functional heterogeneity of dark septate endophytic fungi.</title>
        <authorList>
            <person name="Knapp D.G."/>
            <person name="Nemeth J.B."/>
            <person name="Barry K."/>
            <person name="Hainaut M."/>
            <person name="Henrissat B."/>
            <person name="Johnson J."/>
            <person name="Kuo A."/>
            <person name="Lim J.H.P."/>
            <person name="Lipzen A."/>
            <person name="Nolan M."/>
            <person name="Ohm R.A."/>
            <person name="Tamas L."/>
            <person name="Grigoriev I.V."/>
            <person name="Spatafora J.W."/>
            <person name="Nagy L.G."/>
            <person name="Kovacs G.M."/>
        </authorList>
    </citation>
    <scope>NUCLEOTIDE SEQUENCE [LARGE SCALE GENOMIC DNA]</scope>
    <source>
        <strain evidence="4 5">DSE2036</strain>
    </source>
</reference>
<dbReference type="SUPFAM" id="SSF51735">
    <property type="entry name" value="NAD(P)-binding Rossmann-fold domains"/>
    <property type="match status" value="1"/>
</dbReference>
<dbReference type="PANTHER" id="PTHR44196">
    <property type="entry name" value="DEHYDROGENASE/REDUCTASE SDR FAMILY MEMBER 7B"/>
    <property type="match status" value="1"/>
</dbReference>
<evidence type="ECO:0000256" key="3">
    <source>
        <dbReference type="RuleBase" id="RU000363"/>
    </source>
</evidence>
<evidence type="ECO:0000256" key="1">
    <source>
        <dbReference type="ARBA" id="ARBA00006484"/>
    </source>
</evidence>
<dbReference type="InterPro" id="IPR002347">
    <property type="entry name" value="SDR_fam"/>
</dbReference>
<sequence>MTDLDFRFRLPSSSLTKHNDTYPFIDPSKYARAHVGKTVVVTGGGQGLGKAMALAFASAGADIAILGRSQQPLLATASEIEAKGRKCIAISGDITDSTFVNRAVAECVQKLGGIDILINNAGAARFSTLAADDMSKWWGVFELNVRAVADMIHATLPIMFTRGEGIIFNIASDSGIIGIPFATAYSSSKSAVIKLTEVLSWEVASKGIRVYAIHPGTVATGFAGDQIINQEELATNSSMKWMLDMKSEFQEDMPELSANGLVALADMSESEAKALNGRYINLTRDVGELIEGVKAGKLGDSTALLTMNEM</sequence>
<keyword evidence="2" id="KW-0560">Oxidoreductase</keyword>
<proteinExistence type="inferred from homology"/>